<dbReference type="GO" id="GO:0005829">
    <property type="term" value="C:cytosol"/>
    <property type="evidence" value="ECO:0007669"/>
    <property type="project" value="TreeGrafter"/>
</dbReference>
<dbReference type="CDD" id="cd00757">
    <property type="entry name" value="ThiF_MoeB_HesA_family"/>
    <property type="match status" value="1"/>
</dbReference>
<evidence type="ECO:0000313" key="16">
    <source>
        <dbReference type="Proteomes" id="UP000613160"/>
    </source>
</evidence>
<organism evidence="15 16">
    <name type="scientific">Aureimonas glaciei</name>
    <dbReference type="NCBI Taxonomy" id="1776957"/>
    <lineage>
        <taxon>Bacteria</taxon>
        <taxon>Pseudomonadati</taxon>
        <taxon>Pseudomonadota</taxon>
        <taxon>Alphaproteobacteria</taxon>
        <taxon>Hyphomicrobiales</taxon>
        <taxon>Aurantimonadaceae</taxon>
        <taxon>Aureimonas</taxon>
    </lineage>
</organism>
<evidence type="ECO:0000256" key="8">
    <source>
        <dbReference type="ARBA" id="ARBA00066884"/>
    </source>
</evidence>
<comment type="catalytic activity">
    <reaction evidence="5">
        <text>[molybdopterin-synthase sulfur-carrier protein]-C-terminal Gly-Gly + ATP + H(+) = [molybdopterin-synthase sulfur-carrier protein]-C-terminal Gly-Gly-AMP + diphosphate</text>
        <dbReference type="Rhea" id="RHEA:43616"/>
        <dbReference type="Rhea" id="RHEA-COMP:12159"/>
        <dbReference type="Rhea" id="RHEA-COMP:12202"/>
        <dbReference type="ChEBI" id="CHEBI:15378"/>
        <dbReference type="ChEBI" id="CHEBI:30616"/>
        <dbReference type="ChEBI" id="CHEBI:33019"/>
        <dbReference type="ChEBI" id="CHEBI:90618"/>
        <dbReference type="ChEBI" id="CHEBI:90778"/>
        <dbReference type="EC" id="2.7.7.80"/>
    </reaction>
</comment>
<feature type="domain" description="THIF-type NAD/FAD binding fold" evidence="14">
    <location>
        <begin position="21"/>
        <end position="256"/>
    </location>
</feature>
<dbReference type="InterPro" id="IPR035985">
    <property type="entry name" value="Ubiquitin-activating_enz"/>
</dbReference>
<keyword evidence="3" id="KW-0547">Nucleotide-binding</keyword>
<dbReference type="GO" id="GO:0008641">
    <property type="term" value="F:ubiquitin-like modifier activating enzyme activity"/>
    <property type="evidence" value="ECO:0007669"/>
    <property type="project" value="InterPro"/>
</dbReference>
<comment type="similarity">
    <text evidence="1">Belongs to the HesA/MoeB/ThiF family.</text>
</comment>
<comment type="function">
    <text evidence="6">Catalyzes the adenylation by ATP of the carboxyl group of the C-terminal glycine of sulfur carrier protein MoaD.</text>
</comment>
<dbReference type="GO" id="GO:0004792">
    <property type="term" value="F:thiosulfate-cyanide sulfurtransferase activity"/>
    <property type="evidence" value="ECO:0007669"/>
    <property type="project" value="TreeGrafter"/>
</dbReference>
<accession>A0A916XSI9</accession>
<evidence type="ECO:0000313" key="15">
    <source>
        <dbReference type="EMBL" id="GGD03916.1"/>
    </source>
</evidence>
<keyword evidence="16" id="KW-1185">Reference proteome</keyword>
<dbReference type="InterPro" id="IPR000594">
    <property type="entry name" value="ThiF_NAD_FAD-bd"/>
</dbReference>
<evidence type="ECO:0000256" key="4">
    <source>
        <dbReference type="ARBA" id="ARBA00022840"/>
    </source>
</evidence>
<comment type="subunit">
    <text evidence="7">Homodimer. Forms a stable heterotetrameric complex of 2 MoeB and 2 MoaD during adenylation of MoaD.</text>
</comment>
<dbReference type="EC" id="2.7.7.80" evidence="8"/>
<proteinExistence type="inferred from homology"/>
<dbReference type="AlphaFoldDB" id="A0A916XSI9"/>
<evidence type="ECO:0000256" key="5">
    <source>
        <dbReference type="ARBA" id="ARBA00052218"/>
    </source>
</evidence>
<keyword evidence="13" id="KW-1133">Transmembrane helix</keyword>
<dbReference type="Pfam" id="PF00899">
    <property type="entry name" value="ThiF"/>
    <property type="match status" value="1"/>
</dbReference>
<evidence type="ECO:0000256" key="13">
    <source>
        <dbReference type="SAM" id="Phobius"/>
    </source>
</evidence>
<dbReference type="PANTHER" id="PTHR10953:SF102">
    <property type="entry name" value="ADENYLYLTRANSFERASE AND SULFURTRANSFERASE MOCS3"/>
    <property type="match status" value="1"/>
</dbReference>
<dbReference type="FunFam" id="3.40.50.720:FF:000033">
    <property type="entry name" value="Adenylyltransferase and sulfurtransferase MOCS3"/>
    <property type="match status" value="1"/>
</dbReference>
<keyword evidence="4" id="KW-0067">ATP-binding</keyword>
<dbReference type="SUPFAM" id="SSF69572">
    <property type="entry name" value="Activating enzymes of the ubiquitin-like proteins"/>
    <property type="match status" value="1"/>
</dbReference>
<dbReference type="PANTHER" id="PTHR10953">
    <property type="entry name" value="UBIQUITIN-ACTIVATING ENZYME E1"/>
    <property type="match status" value="1"/>
</dbReference>
<evidence type="ECO:0000256" key="12">
    <source>
        <dbReference type="ARBA" id="ARBA00078531"/>
    </source>
</evidence>
<comment type="caution">
    <text evidence="15">The sequence shown here is derived from an EMBL/GenBank/DDBJ whole genome shotgun (WGS) entry which is preliminary data.</text>
</comment>
<evidence type="ECO:0000256" key="7">
    <source>
        <dbReference type="ARBA" id="ARBA00063809"/>
    </source>
</evidence>
<evidence type="ECO:0000256" key="1">
    <source>
        <dbReference type="ARBA" id="ARBA00009919"/>
    </source>
</evidence>
<dbReference type="Gene3D" id="3.40.50.720">
    <property type="entry name" value="NAD(P)-binding Rossmann-like Domain"/>
    <property type="match status" value="1"/>
</dbReference>
<protein>
    <recommendedName>
        <fullName evidence="9">Molybdopterin-synthase adenylyltransferase</fullName>
        <ecNumber evidence="8">2.7.7.80</ecNumber>
    </recommendedName>
    <alternativeName>
        <fullName evidence="12">MoaD protein adenylase</fullName>
    </alternativeName>
    <alternativeName>
        <fullName evidence="10">Molybdopterin-converting factor subunit 1 adenylase</fullName>
    </alternativeName>
    <alternativeName>
        <fullName evidence="11">Sulfur carrier protein MoaD adenylyltransferase</fullName>
    </alternativeName>
</protein>
<keyword evidence="2" id="KW-0808">Transferase</keyword>
<dbReference type="NCBIfam" id="NF004281">
    <property type="entry name" value="PRK05690.1"/>
    <property type="match status" value="1"/>
</dbReference>
<sequence length="267" mass="27630">MPERTNEPLSPPLTPDELGRYARHIVLPEVGGSGQQKLKRARILVIGAGGIGSPVVLYLAAAGVGTIGIVDDDTVSLSNLQRQVLHGTADIGRSKLDSAAERVAALNPHAAVVPHALRIDPANGAGIVSAYDLVIDGSDNFATRYALADLCAAAERPLVTAAVNRFNGSLTTLMPYAEAADGNPNPGYRDLFPEAPPAGLVPSCAEAGILGVVTGILGTLAAAEAIKLVCGIGEPLLGRLLLVDVLQMRFETIRYRRGKTGTASSTA</sequence>
<evidence type="ECO:0000256" key="10">
    <source>
        <dbReference type="ARBA" id="ARBA00075110"/>
    </source>
</evidence>
<dbReference type="GO" id="GO:0008146">
    <property type="term" value="F:sulfotransferase activity"/>
    <property type="evidence" value="ECO:0007669"/>
    <property type="project" value="TreeGrafter"/>
</dbReference>
<evidence type="ECO:0000256" key="2">
    <source>
        <dbReference type="ARBA" id="ARBA00022679"/>
    </source>
</evidence>
<keyword evidence="13" id="KW-0472">Membrane</keyword>
<evidence type="ECO:0000256" key="9">
    <source>
        <dbReference type="ARBA" id="ARBA00073635"/>
    </source>
</evidence>
<dbReference type="GO" id="GO:0005524">
    <property type="term" value="F:ATP binding"/>
    <property type="evidence" value="ECO:0007669"/>
    <property type="project" value="UniProtKB-KW"/>
</dbReference>
<dbReference type="Proteomes" id="UP000613160">
    <property type="component" value="Unassembled WGS sequence"/>
</dbReference>
<dbReference type="RefSeq" id="WP_188848820.1">
    <property type="nucleotide sequence ID" value="NZ_BMJJ01000001.1"/>
</dbReference>
<evidence type="ECO:0000256" key="6">
    <source>
        <dbReference type="ARBA" id="ARBA00055169"/>
    </source>
</evidence>
<dbReference type="EMBL" id="BMJJ01000001">
    <property type="protein sequence ID" value="GGD03916.1"/>
    <property type="molecule type" value="Genomic_DNA"/>
</dbReference>
<gene>
    <name evidence="15" type="ORF">GCM10011335_03390</name>
</gene>
<evidence type="ECO:0000256" key="3">
    <source>
        <dbReference type="ARBA" id="ARBA00022741"/>
    </source>
</evidence>
<name>A0A916XSI9_9HYPH</name>
<dbReference type="InterPro" id="IPR045886">
    <property type="entry name" value="ThiF/MoeB/HesA"/>
</dbReference>
<evidence type="ECO:0000256" key="11">
    <source>
        <dbReference type="ARBA" id="ARBA00075328"/>
    </source>
</evidence>
<keyword evidence="13" id="KW-0812">Transmembrane</keyword>
<reference evidence="15" key="1">
    <citation type="journal article" date="2014" name="Int. J. Syst. Evol. Microbiol.">
        <title>Complete genome sequence of Corynebacterium casei LMG S-19264T (=DSM 44701T), isolated from a smear-ripened cheese.</title>
        <authorList>
            <consortium name="US DOE Joint Genome Institute (JGI-PGF)"/>
            <person name="Walter F."/>
            <person name="Albersmeier A."/>
            <person name="Kalinowski J."/>
            <person name="Ruckert C."/>
        </authorList>
    </citation>
    <scope>NUCLEOTIDE SEQUENCE</scope>
    <source>
        <strain evidence="15">CGMCC 1.15493</strain>
    </source>
</reference>
<reference evidence="15" key="2">
    <citation type="submission" date="2020-09" db="EMBL/GenBank/DDBJ databases">
        <authorList>
            <person name="Sun Q."/>
            <person name="Zhou Y."/>
        </authorList>
    </citation>
    <scope>NUCLEOTIDE SEQUENCE</scope>
    <source>
        <strain evidence="15">CGMCC 1.15493</strain>
    </source>
</reference>
<dbReference type="GO" id="GO:0061605">
    <property type="term" value="F:molybdopterin-synthase adenylyltransferase activity"/>
    <property type="evidence" value="ECO:0007669"/>
    <property type="project" value="UniProtKB-EC"/>
</dbReference>
<feature type="transmembrane region" description="Helical" evidence="13">
    <location>
        <begin position="43"/>
        <end position="70"/>
    </location>
</feature>
<evidence type="ECO:0000259" key="14">
    <source>
        <dbReference type="Pfam" id="PF00899"/>
    </source>
</evidence>